<comment type="pathway">
    <text evidence="3 11">Cofactor biosynthesis; D-erythroascorbate biosynthesis; dehydro-D-arabinono-1,4-lactone from D-arabinose: step 2/2.</text>
</comment>
<comment type="similarity">
    <text evidence="4 11">Belongs to the oxygen-dependent FAD-linked oxidoreductase family.</text>
</comment>
<accession>A0A8H3F4D4</accession>
<dbReference type="InterPro" id="IPR016169">
    <property type="entry name" value="FAD-bd_PCMH_sub2"/>
</dbReference>
<evidence type="ECO:0000256" key="7">
    <source>
        <dbReference type="ARBA" id="ARBA00022827"/>
    </source>
</evidence>
<dbReference type="PIRSF" id="PIRSF000136">
    <property type="entry name" value="LGO_GLO"/>
    <property type="match status" value="1"/>
</dbReference>
<dbReference type="Proteomes" id="UP000664203">
    <property type="component" value="Unassembled WGS sequence"/>
</dbReference>
<comment type="subcellular location">
    <subcellularLocation>
        <location evidence="2">Membrane</location>
    </subcellularLocation>
    <subcellularLocation>
        <location evidence="11">Mitochondrion membrane</location>
    </subcellularLocation>
</comment>
<dbReference type="AlphaFoldDB" id="A0A8H3F4D4"/>
<evidence type="ECO:0000256" key="8">
    <source>
        <dbReference type="ARBA" id="ARBA00023002"/>
    </source>
</evidence>
<evidence type="ECO:0000256" key="4">
    <source>
        <dbReference type="ARBA" id="ARBA00005466"/>
    </source>
</evidence>
<dbReference type="InterPro" id="IPR007173">
    <property type="entry name" value="ALO_C"/>
</dbReference>
<comment type="caution">
    <text evidence="13">The sequence shown here is derived from an EMBL/GenBank/DDBJ whole genome shotgun (WGS) entry which is preliminary data.</text>
</comment>
<evidence type="ECO:0000256" key="1">
    <source>
        <dbReference type="ARBA" id="ARBA00001974"/>
    </source>
</evidence>
<comment type="cofactor">
    <cofactor evidence="1 11">
        <name>FAD</name>
        <dbReference type="ChEBI" id="CHEBI:57692"/>
    </cofactor>
</comment>
<evidence type="ECO:0000259" key="12">
    <source>
        <dbReference type="PROSITE" id="PS51387"/>
    </source>
</evidence>
<dbReference type="Gene3D" id="3.30.43.10">
    <property type="entry name" value="Uridine Diphospho-n-acetylenolpyruvylglucosamine Reductase, domain 2"/>
    <property type="match status" value="1"/>
</dbReference>
<sequence length="540" mass="61298">MDLQRELSRLHPTLPFRATSTHQHHTWARTFHSRPELYIQPHTSEELENVVTLARRCRRRITVVGCAHSPSDLTCTSSWLVNLDHFQDILDVNKDKNVVVMQAGIRLHDLGTQLKRHGLAMPNLGSIDHQSIAGAIGTATHGSSTRHGILSQSVLALKIMLANGRTVSCSAEQNVDLFRAALVSLGALGIITEVTFETVPAFNIEWAQSLHPLDEILSDWEKDLWTKKEFTRVWWMPYMKKCIRWRADKTDKSHHPSVANWWAGRIGFHTYHFLLYCAQWVPSMLPPLERFVIYVQYGFKDGAGSSAVQEGRTGLLMNCLYSQFVNEWAIPLAKGPEAITRLSSWLNGNEAASGIPFDSKGVYVHAPIEVRVSDTSATVPRPYLDNTMPDGPTLYLNATLYRPYNCDPPCRALYYEAFEWLMKEMGGRPHWAKNFAHVTKEDVYKMYPEMDDWLRVRNKVDPDGMFVGDWHRRLLIPQDGGLSNLPLEERITSTNAAKDGGVDLTGHIPRKYPSPQTSEESFEMMHGVEAEKSFMMHDST</sequence>
<reference evidence="13" key="1">
    <citation type="submission" date="2021-03" db="EMBL/GenBank/DDBJ databases">
        <authorList>
            <person name="Tagirdzhanova G."/>
        </authorList>
    </citation>
    <scope>NUCLEOTIDE SEQUENCE</scope>
</reference>
<dbReference type="PROSITE" id="PS51387">
    <property type="entry name" value="FAD_PCMH"/>
    <property type="match status" value="1"/>
</dbReference>
<evidence type="ECO:0000313" key="14">
    <source>
        <dbReference type="Proteomes" id="UP000664203"/>
    </source>
</evidence>
<keyword evidence="9" id="KW-0472">Membrane</keyword>
<evidence type="ECO:0000256" key="5">
    <source>
        <dbReference type="ARBA" id="ARBA00013136"/>
    </source>
</evidence>
<dbReference type="Gene3D" id="3.30.70.2520">
    <property type="match status" value="1"/>
</dbReference>
<dbReference type="PANTHER" id="PTHR43762">
    <property type="entry name" value="L-GULONOLACTONE OXIDASE"/>
    <property type="match status" value="1"/>
</dbReference>
<feature type="domain" description="FAD-binding PCMH-type" evidence="12">
    <location>
        <begin position="31"/>
        <end position="201"/>
    </location>
</feature>
<evidence type="ECO:0000256" key="2">
    <source>
        <dbReference type="ARBA" id="ARBA00004370"/>
    </source>
</evidence>
<dbReference type="Gene3D" id="3.30.465.10">
    <property type="match status" value="1"/>
</dbReference>
<evidence type="ECO:0000256" key="9">
    <source>
        <dbReference type="ARBA" id="ARBA00023136"/>
    </source>
</evidence>
<dbReference type="Pfam" id="PF01565">
    <property type="entry name" value="FAD_binding_4"/>
    <property type="match status" value="1"/>
</dbReference>
<dbReference type="OrthoDB" id="610608at2759"/>
<comment type="catalytic activity">
    <reaction evidence="11">
        <text>D-arabinono-1,4-lactone + O2 = dehydro-D-arabinono-1,4-lactone + H2O2 + H(+)</text>
        <dbReference type="Rhea" id="RHEA:23756"/>
        <dbReference type="ChEBI" id="CHEBI:15378"/>
        <dbReference type="ChEBI" id="CHEBI:15379"/>
        <dbReference type="ChEBI" id="CHEBI:16240"/>
        <dbReference type="ChEBI" id="CHEBI:16292"/>
        <dbReference type="ChEBI" id="CHEBI:58277"/>
        <dbReference type="EC" id="1.1.3.37"/>
    </reaction>
</comment>
<dbReference type="InterPro" id="IPR036318">
    <property type="entry name" value="FAD-bd_PCMH-like_sf"/>
</dbReference>
<dbReference type="SUPFAM" id="SSF56176">
    <property type="entry name" value="FAD-binding/transporter-associated domain-like"/>
    <property type="match status" value="1"/>
</dbReference>
<evidence type="ECO:0000256" key="11">
    <source>
        <dbReference type="RuleBase" id="RU367158"/>
    </source>
</evidence>
<evidence type="ECO:0000256" key="3">
    <source>
        <dbReference type="ARBA" id="ARBA00005083"/>
    </source>
</evidence>
<gene>
    <name evidence="13" type="primary">ALO1</name>
    <name evidence="13" type="ORF">ALECFALPRED_000963</name>
</gene>
<keyword evidence="11" id="KW-0496">Mitochondrion</keyword>
<dbReference type="UniPathway" id="UPA00771">
    <property type="reaction ID" value="UER00766"/>
</dbReference>
<evidence type="ECO:0000313" key="13">
    <source>
        <dbReference type="EMBL" id="CAF9919106.1"/>
    </source>
</evidence>
<dbReference type="Pfam" id="PF04030">
    <property type="entry name" value="ALO"/>
    <property type="match status" value="1"/>
</dbReference>
<dbReference type="InterPro" id="IPR030654">
    <property type="entry name" value="Sugar_lactone_oxidase"/>
</dbReference>
<dbReference type="GO" id="GO:0031966">
    <property type="term" value="C:mitochondrial membrane"/>
    <property type="evidence" value="ECO:0007669"/>
    <property type="project" value="UniProtKB-SubCell"/>
</dbReference>
<keyword evidence="14" id="KW-1185">Reference proteome</keyword>
<dbReference type="NCBIfam" id="TIGR01678">
    <property type="entry name" value="FAD_lactone_ox"/>
    <property type="match status" value="1"/>
</dbReference>
<dbReference type="InterPro" id="IPR006094">
    <property type="entry name" value="Oxid_FAD_bind_N"/>
</dbReference>
<keyword evidence="6 11" id="KW-0285">Flavoprotein</keyword>
<keyword evidence="7 11" id="KW-0274">FAD</keyword>
<dbReference type="InterPro" id="IPR016171">
    <property type="entry name" value="Vanillyl_alc_oxidase_C-sub2"/>
</dbReference>
<evidence type="ECO:0000256" key="10">
    <source>
        <dbReference type="ARBA" id="ARBA00033418"/>
    </source>
</evidence>
<dbReference type="Gene3D" id="1.10.45.10">
    <property type="entry name" value="Vanillyl-alcohol Oxidase, Chain A, domain 4"/>
    <property type="match status" value="1"/>
</dbReference>
<proteinExistence type="inferred from homology"/>
<dbReference type="InterPro" id="IPR016166">
    <property type="entry name" value="FAD-bd_PCMH"/>
</dbReference>
<evidence type="ECO:0000256" key="6">
    <source>
        <dbReference type="ARBA" id="ARBA00022630"/>
    </source>
</evidence>
<name>A0A8H3F4D4_9LECA</name>
<protein>
    <recommendedName>
        <fullName evidence="5 11">D-arabinono-1,4-lactone oxidase</fullName>
        <shortName evidence="11">ALO</shortName>
        <ecNumber evidence="5 11">1.1.3.37</ecNumber>
    </recommendedName>
    <alternativeName>
        <fullName evidence="10 11">L-galactono-gamma-lactone oxidase</fullName>
    </alternativeName>
</protein>
<dbReference type="InterPro" id="IPR016167">
    <property type="entry name" value="FAD-bd_PCMH_sub1"/>
</dbReference>
<dbReference type="GO" id="GO:0071949">
    <property type="term" value="F:FAD binding"/>
    <property type="evidence" value="ECO:0007669"/>
    <property type="project" value="UniProtKB-UniRule"/>
</dbReference>
<keyword evidence="8 11" id="KW-0560">Oxidoreductase</keyword>
<organism evidence="13 14">
    <name type="scientific">Alectoria fallacina</name>
    <dbReference type="NCBI Taxonomy" id="1903189"/>
    <lineage>
        <taxon>Eukaryota</taxon>
        <taxon>Fungi</taxon>
        <taxon>Dikarya</taxon>
        <taxon>Ascomycota</taxon>
        <taxon>Pezizomycotina</taxon>
        <taxon>Lecanoromycetes</taxon>
        <taxon>OSLEUM clade</taxon>
        <taxon>Lecanoromycetidae</taxon>
        <taxon>Lecanorales</taxon>
        <taxon>Lecanorineae</taxon>
        <taxon>Parmeliaceae</taxon>
        <taxon>Alectoria</taxon>
    </lineage>
</organism>
<dbReference type="EC" id="1.1.3.37" evidence="5 11"/>
<dbReference type="PANTHER" id="PTHR43762:SF1">
    <property type="entry name" value="D-ARABINONO-1,4-LACTONE OXIDASE"/>
    <property type="match status" value="1"/>
</dbReference>
<dbReference type="EMBL" id="CAJPDR010000118">
    <property type="protein sequence ID" value="CAF9919106.1"/>
    <property type="molecule type" value="Genomic_DNA"/>
</dbReference>
<dbReference type="InterPro" id="IPR010031">
    <property type="entry name" value="FAD_lactone_oxidase-like"/>
</dbReference>
<dbReference type="GO" id="GO:0003885">
    <property type="term" value="F:D-arabinono-1,4-lactone oxidase activity"/>
    <property type="evidence" value="ECO:0007669"/>
    <property type="project" value="UniProtKB-UniRule"/>
</dbReference>